<dbReference type="GeneID" id="95976926"/>
<dbReference type="InterPro" id="IPR016193">
    <property type="entry name" value="Cytidine_deaminase-like"/>
</dbReference>
<feature type="domain" description="CMP/dCMP-type deaminase" evidence="1">
    <location>
        <begin position="21"/>
        <end position="135"/>
    </location>
</feature>
<dbReference type="Pfam" id="PF00383">
    <property type="entry name" value="dCMP_cyt_deam_1"/>
    <property type="match status" value="1"/>
</dbReference>
<evidence type="ECO:0000313" key="2">
    <source>
        <dbReference type="EMBL" id="KAL1302899.1"/>
    </source>
</evidence>
<sequence>MSSQTPAPTVFPPRPPPPTPAQLTTNLRTCLTLQTTAVNQHSKRPFYALLMGPDHSTILLTHASISHVEHAESCLARLAALHFSPAYLWSCTLYSTWEPCAMCAGTIYWANIGRVVYAASEEHLKRLTGEGNEDNFTMSLGCRVVLASGQKDVQVFGPFHKAGAGAGEEGEGGQVTVGDEVVRVSDEFWKPIREAL</sequence>
<dbReference type="PANTHER" id="PTHR11079">
    <property type="entry name" value="CYTOSINE DEAMINASE FAMILY MEMBER"/>
    <property type="match status" value="1"/>
</dbReference>
<accession>A0ABR3PA43</accession>
<dbReference type="PANTHER" id="PTHR11079:SF161">
    <property type="entry name" value="CMP_DCMP-TYPE DEAMINASE DOMAIN-CONTAINING PROTEIN"/>
    <property type="match status" value="1"/>
</dbReference>
<dbReference type="RefSeq" id="XP_069199175.1">
    <property type="nucleotide sequence ID" value="XM_069342669.1"/>
</dbReference>
<dbReference type="PROSITE" id="PS51747">
    <property type="entry name" value="CYT_DCMP_DEAMINASES_2"/>
    <property type="match status" value="1"/>
</dbReference>
<dbReference type="CDD" id="cd01285">
    <property type="entry name" value="nucleoside_deaminase"/>
    <property type="match status" value="1"/>
</dbReference>
<name>A0ABR3PA43_9PEZI</name>
<keyword evidence="3" id="KW-1185">Reference proteome</keyword>
<evidence type="ECO:0000259" key="1">
    <source>
        <dbReference type="PROSITE" id="PS51747"/>
    </source>
</evidence>
<organism evidence="2 3">
    <name type="scientific">Neodothiora populina</name>
    <dbReference type="NCBI Taxonomy" id="2781224"/>
    <lineage>
        <taxon>Eukaryota</taxon>
        <taxon>Fungi</taxon>
        <taxon>Dikarya</taxon>
        <taxon>Ascomycota</taxon>
        <taxon>Pezizomycotina</taxon>
        <taxon>Dothideomycetes</taxon>
        <taxon>Dothideomycetidae</taxon>
        <taxon>Dothideales</taxon>
        <taxon>Dothioraceae</taxon>
        <taxon>Neodothiora</taxon>
    </lineage>
</organism>
<evidence type="ECO:0000313" key="3">
    <source>
        <dbReference type="Proteomes" id="UP001562354"/>
    </source>
</evidence>
<dbReference type="InterPro" id="IPR002125">
    <property type="entry name" value="CMP_dCMP_dom"/>
</dbReference>
<comment type="caution">
    <text evidence="2">The sequence shown here is derived from an EMBL/GenBank/DDBJ whole genome shotgun (WGS) entry which is preliminary data.</text>
</comment>
<protein>
    <recommendedName>
        <fullName evidence="1">CMP/dCMP-type deaminase domain-containing protein</fullName>
    </recommendedName>
</protein>
<dbReference type="EMBL" id="JBFMKM010000012">
    <property type="protein sequence ID" value="KAL1302899.1"/>
    <property type="molecule type" value="Genomic_DNA"/>
</dbReference>
<dbReference type="SUPFAM" id="SSF53927">
    <property type="entry name" value="Cytidine deaminase-like"/>
    <property type="match status" value="1"/>
</dbReference>
<proteinExistence type="predicted"/>
<reference evidence="2 3" key="1">
    <citation type="submission" date="2024-07" db="EMBL/GenBank/DDBJ databases">
        <title>Draft sequence of the Neodothiora populina.</title>
        <authorList>
            <person name="Drown D.D."/>
            <person name="Schuette U.S."/>
            <person name="Buechlein A.B."/>
            <person name="Rusch D.R."/>
            <person name="Winton L.W."/>
            <person name="Adams G.A."/>
        </authorList>
    </citation>
    <scope>NUCLEOTIDE SEQUENCE [LARGE SCALE GENOMIC DNA]</scope>
    <source>
        <strain evidence="2 3">CPC 39397</strain>
    </source>
</reference>
<dbReference type="Gene3D" id="3.40.140.10">
    <property type="entry name" value="Cytidine Deaminase, domain 2"/>
    <property type="match status" value="1"/>
</dbReference>
<gene>
    <name evidence="2" type="ORF">AAFC00_003224</name>
</gene>
<dbReference type="Proteomes" id="UP001562354">
    <property type="component" value="Unassembled WGS sequence"/>
</dbReference>